<dbReference type="GO" id="GO:0048788">
    <property type="term" value="C:cytoskeleton of presynaptic active zone"/>
    <property type="evidence" value="ECO:0007669"/>
    <property type="project" value="TreeGrafter"/>
</dbReference>
<dbReference type="STRING" id="32264.T1JSJ1"/>
<dbReference type="SMART" id="SM00228">
    <property type="entry name" value="PDZ"/>
    <property type="match status" value="1"/>
</dbReference>
<sequence>MTSSSHSGHHTSDHHVTATSSATSTTASSTASSSVVTSAHRHSQFSGPSSSAPATPNRKDRRRLPQPTIEEIQGAVQAISNQSTSSSIYSHGSSLTANKTSTGASQHFGARPISPLIPRKNQIIGVPIIPPMSRSRPTQASTVLTMATPTVVSSSIATTSSLLDPRHGLAASSLGMIRGISPLSMLDETQSEAGGLKNKRRLPLVPLDEEPVTAAAVSRKLIKERLMGKASGGAGNLSCKSVQLLRSASSLDHTPNTGMGLGPFNKDGPGFSGLPLRSRPHSGPISPFSSLSDIANLINSSASGLAGLDLHRPQTPINTLRSSMTGGAGPNGPSEFQTSLANYLGINVSGGANMPSGPASVFGLSHKSPFVTSSLPPSSPMTSPLGGGLGLGSGGGYIKSLKSQLKDELKSVVDERLRLLEGREPREKQDLYRRSETDLQALYDLGSIEMDALHSRRGLLNRRRPLGGLRRGDTLDPRALGTYSSLLQEPNMMGNRFSAPGLAPELFKSYEYEFLDPGASAYPGLLPTSSLATGRSPFGGPSSNFRRPVSSLGVLGSGLNSTDMAYGLRDRLTNGELDPGLRESFIPNFMDTGGVEGARLLGMGAGHNRFRRRSEGSIDESLLHYDPYNSMNISGVRGYDDLRTNVNAAGATAGGHTGYRARPLLGSIGPAHSWHPSPYGSEDEDDKMTREEKASRVKAEIARRRAQLMETGRAVADDLGGGGKLHVGPSGHHPSYYSRDQTQQYNSSAYRRQIGARGNGPMAGEDYSPSGYMDDYYTSGNRCMHGSPTHVRRSRMTRDGLYSRSLDTGYEDYTGAPLHHHPDQQQHQQAYDEYGYYNRGNGINRPVTTDYQPNYNGPNYVANHNLPSQGQSLPANKRPKYPFPVKRILLIRDPKERAHGGSSSKPGNCYGLRLIGGQEIPGTDQVGTFVEKTITGGAVDSLGEIREGDQVLEWNGLPLTGLSNEEVQRLVSASNNAEEVELVIRRDFNLFDVRYDYNSYSQTAPTDGDYYVNNRGQMSQGIAAGTAEGDQYYQSP</sequence>
<dbReference type="SUPFAM" id="SSF50156">
    <property type="entry name" value="PDZ domain-like"/>
    <property type="match status" value="1"/>
</dbReference>
<dbReference type="HOGENOM" id="CLU_293443_0_0_1"/>
<dbReference type="GO" id="GO:0098982">
    <property type="term" value="C:GABA-ergic synapse"/>
    <property type="evidence" value="ECO:0007669"/>
    <property type="project" value="TreeGrafter"/>
</dbReference>
<feature type="compositionally biased region" description="Polar residues" evidence="1">
    <location>
        <begin position="95"/>
        <end position="105"/>
    </location>
</feature>
<evidence type="ECO:0000313" key="3">
    <source>
        <dbReference type="EnsemblMetazoa" id="tetur01g10690.1"/>
    </source>
</evidence>
<name>T1JSJ1_TETUR</name>
<dbReference type="GO" id="GO:0035418">
    <property type="term" value="P:protein localization to synapse"/>
    <property type="evidence" value="ECO:0007669"/>
    <property type="project" value="TreeGrafter"/>
</dbReference>
<accession>T1JSJ1</accession>
<protein>
    <recommendedName>
        <fullName evidence="2">PDZ domain-containing protein</fullName>
    </recommendedName>
</protein>
<dbReference type="InterPro" id="IPR036034">
    <property type="entry name" value="PDZ_sf"/>
</dbReference>
<dbReference type="eggNOG" id="ENOG502RXFA">
    <property type="taxonomic scope" value="Eukaryota"/>
</dbReference>
<dbReference type="PROSITE" id="PS50106">
    <property type="entry name" value="PDZ"/>
    <property type="match status" value="1"/>
</dbReference>
<dbReference type="Gene3D" id="2.30.42.10">
    <property type="match status" value="1"/>
</dbReference>
<feature type="compositionally biased region" description="Low complexity" evidence="1">
    <location>
        <begin position="80"/>
        <end position="94"/>
    </location>
</feature>
<dbReference type="GO" id="GO:1904071">
    <property type="term" value="P:presynaptic active zone assembly"/>
    <property type="evidence" value="ECO:0007669"/>
    <property type="project" value="TreeGrafter"/>
</dbReference>
<dbReference type="InterPro" id="IPR001478">
    <property type="entry name" value="PDZ"/>
</dbReference>
<dbReference type="PANTHER" id="PTHR14113">
    <property type="entry name" value="PICCOLO/BASSOON"/>
    <property type="match status" value="1"/>
</dbReference>
<evidence type="ECO:0000313" key="4">
    <source>
        <dbReference type="Proteomes" id="UP000015104"/>
    </source>
</evidence>
<dbReference type="EnsemblMetazoa" id="tetur01g10690.1">
    <property type="protein sequence ID" value="tetur01g10690.1"/>
    <property type="gene ID" value="tetur01g10690"/>
</dbReference>
<feature type="compositionally biased region" description="Low complexity" evidence="1">
    <location>
        <begin position="17"/>
        <end position="38"/>
    </location>
</feature>
<dbReference type="AlphaFoldDB" id="T1JSJ1"/>
<evidence type="ECO:0000256" key="1">
    <source>
        <dbReference type="SAM" id="MobiDB-lite"/>
    </source>
</evidence>
<organism evidence="3 4">
    <name type="scientific">Tetranychus urticae</name>
    <name type="common">Two-spotted spider mite</name>
    <dbReference type="NCBI Taxonomy" id="32264"/>
    <lineage>
        <taxon>Eukaryota</taxon>
        <taxon>Metazoa</taxon>
        <taxon>Ecdysozoa</taxon>
        <taxon>Arthropoda</taxon>
        <taxon>Chelicerata</taxon>
        <taxon>Arachnida</taxon>
        <taxon>Acari</taxon>
        <taxon>Acariformes</taxon>
        <taxon>Trombidiformes</taxon>
        <taxon>Prostigmata</taxon>
        <taxon>Eleutherengona</taxon>
        <taxon>Raphignathae</taxon>
        <taxon>Tetranychoidea</taxon>
        <taxon>Tetranychidae</taxon>
        <taxon>Tetranychus</taxon>
    </lineage>
</organism>
<feature type="domain" description="PDZ" evidence="2">
    <location>
        <begin position="887"/>
        <end position="986"/>
    </location>
</feature>
<dbReference type="InterPro" id="IPR052098">
    <property type="entry name" value="Presynaptic_Scaffold_Bsn/Pclo"/>
</dbReference>
<reference evidence="3" key="2">
    <citation type="submission" date="2015-06" db="UniProtKB">
        <authorList>
            <consortium name="EnsemblMetazoa"/>
        </authorList>
    </citation>
    <scope>IDENTIFICATION</scope>
</reference>
<feature type="compositionally biased region" description="Polar residues" evidence="1">
    <location>
        <begin position="44"/>
        <end position="54"/>
    </location>
</feature>
<dbReference type="GO" id="GO:0098978">
    <property type="term" value="C:glutamatergic synapse"/>
    <property type="evidence" value="ECO:0007669"/>
    <property type="project" value="TreeGrafter"/>
</dbReference>
<dbReference type="GO" id="GO:0098882">
    <property type="term" value="F:structural constituent of presynaptic active zone"/>
    <property type="evidence" value="ECO:0007669"/>
    <property type="project" value="TreeGrafter"/>
</dbReference>
<keyword evidence="4" id="KW-1185">Reference proteome</keyword>
<dbReference type="EMBL" id="CAEY01000461">
    <property type="status" value="NOT_ANNOTATED_CDS"/>
    <property type="molecule type" value="Genomic_DNA"/>
</dbReference>
<dbReference type="PANTHER" id="PTHR14113:SF6">
    <property type="entry name" value="PROTEIN PICCOLO"/>
    <property type="match status" value="1"/>
</dbReference>
<feature type="region of interest" description="Disordered" evidence="1">
    <location>
        <begin position="671"/>
        <end position="690"/>
    </location>
</feature>
<dbReference type="Pfam" id="PF00595">
    <property type="entry name" value="PDZ"/>
    <property type="match status" value="1"/>
</dbReference>
<feature type="region of interest" description="Disordered" evidence="1">
    <location>
        <begin position="1"/>
        <end position="61"/>
    </location>
</feature>
<reference evidence="4" key="1">
    <citation type="submission" date="2011-08" db="EMBL/GenBank/DDBJ databases">
        <authorList>
            <person name="Rombauts S."/>
        </authorList>
    </citation>
    <scope>NUCLEOTIDE SEQUENCE</scope>
    <source>
        <strain evidence="4">London</strain>
    </source>
</reference>
<dbReference type="Proteomes" id="UP000015104">
    <property type="component" value="Unassembled WGS sequence"/>
</dbReference>
<proteinExistence type="predicted"/>
<evidence type="ECO:0000259" key="2">
    <source>
        <dbReference type="PROSITE" id="PS50106"/>
    </source>
</evidence>
<feature type="region of interest" description="Disordered" evidence="1">
    <location>
        <begin position="78"/>
        <end position="113"/>
    </location>
</feature>
<dbReference type="GO" id="GO:0030424">
    <property type="term" value="C:axon"/>
    <property type="evidence" value="ECO:0007669"/>
    <property type="project" value="TreeGrafter"/>
</dbReference>